<evidence type="ECO:0000313" key="6">
    <source>
        <dbReference type="Proteomes" id="UP000410049"/>
    </source>
</evidence>
<feature type="domain" description="ABC transporter" evidence="4">
    <location>
        <begin position="17"/>
        <end position="241"/>
    </location>
</feature>
<comment type="caution">
    <text evidence="5">The sequence shown here is derived from an EMBL/GenBank/DDBJ whole genome shotgun (WGS) entry which is preliminary data.</text>
</comment>
<dbReference type="InterPro" id="IPR003593">
    <property type="entry name" value="AAA+_ATPase"/>
</dbReference>
<dbReference type="InterPro" id="IPR027417">
    <property type="entry name" value="P-loop_NTPase"/>
</dbReference>
<keyword evidence="3 5" id="KW-0067">ATP-binding</keyword>
<dbReference type="PROSITE" id="PS00211">
    <property type="entry name" value="ABC_TRANSPORTER_1"/>
    <property type="match status" value="1"/>
</dbReference>
<dbReference type="InterPro" id="IPR003439">
    <property type="entry name" value="ABC_transporter-like_ATP-bd"/>
</dbReference>
<dbReference type="EMBL" id="RZUH01000001">
    <property type="protein sequence ID" value="KAA8829810.1"/>
    <property type="molecule type" value="Genomic_DNA"/>
</dbReference>
<evidence type="ECO:0000256" key="1">
    <source>
        <dbReference type="ARBA" id="ARBA00022448"/>
    </source>
</evidence>
<dbReference type="SUPFAM" id="SSF52540">
    <property type="entry name" value="P-loop containing nucleoside triphosphate hydrolases"/>
    <property type="match status" value="1"/>
</dbReference>
<reference evidence="5 6" key="1">
    <citation type="journal article" date="2019" name="Syst. Appl. Microbiol.">
        <title>Characterization of Bifidobacterium species in feaces of the Egyptian fruit bat: Description of B. vespertilionis sp. nov. and B. rousetti sp. nov.</title>
        <authorList>
            <person name="Modesto M."/>
            <person name="Satti M."/>
            <person name="Watanabe K."/>
            <person name="Puglisi E."/>
            <person name="Morelli L."/>
            <person name="Huang C.-H."/>
            <person name="Liou J.-S."/>
            <person name="Miyashita M."/>
            <person name="Tamura T."/>
            <person name="Saito S."/>
            <person name="Mori K."/>
            <person name="Huang L."/>
            <person name="Sciavilla P."/>
            <person name="Sandri C."/>
            <person name="Spiezio C."/>
            <person name="Vitali F."/>
            <person name="Cavalieri D."/>
            <person name="Perpetuini G."/>
            <person name="Tofalo R."/>
            <person name="Bonetti A."/>
            <person name="Arita M."/>
            <person name="Mattarelli P."/>
        </authorList>
    </citation>
    <scope>NUCLEOTIDE SEQUENCE [LARGE SCALE GENOMIC DNA]</scope>
    <source>
        <strain evidence="5 6">RST17</strain>
    </source>
</reference>
<protein>
    <submittedName>
        <fullName evidence="5">ABC transporter ATP-binding protein</fullName>
    </submittedName>
</protein>
<dbReference type="Proteomes" id="UP000410049">
    <property type="component" value="Unassembled WGS sequence"/>
</dbReference>
<dbReference type="PANTHER" id="PTHR24220">
    <property type="entry name" value="IMPORT ATP-BINDING PROTEIN"/>
    <property type="match status" value="1"/>
</dbReference>
<dbReference type="Pfam" id="PF00005">
    <property type="entry name" value="ABC_tran"/>
    <property type="match status" value="1"/>
</dbReference>
<evidence type="ECO:0000259" key="4">
    <source>
        <dbReference type="PROSITE" id="PS50893"/>
    </source>
</evidence>
<proteinExistence type="predicted"/>
<dbReference type="GO" id="GO:0005524">
    <property type="term" value="F:ATP binding"/>
    <property type="evidence" value="ECO:0007669"/>
    <property type="project" value="UniProtKB-KW"/>
</dbReference>
<dbReference type="InterPro" id="IPR017871">
    <property type="entry name" value="ABC_transporter-like_CS"/>
</dbReference>
<dbReference type="PROSITE" id="PS50893">
    <property type="entry name" value="ABC_TRANSPORTER_2"/>
    <property type="match status" value="1"/>
</dbReference>
<accession>A0A5M9ZQJ9</accession>
<gene>
    <name evidence="5" type="ORF">EMO91_00535</name>
</gene>
<dbReference type="CDD" id="cd03255">
    <property type="entry name" value="ABC_MJ0796_LolCDE_FtsE"/>
    <property type="match status" value="1"/>
</dbReference>
<name>A0A5M9ZQJ9_9BIFI</name>
<dbReference type="AlphaFoldDB" id="A0A5M9ZQJ9"/>
<organism evidence="5 6">
    <name type="scientific">Bifidobacterium myosotis</name>
    <dbReference type="NCBI Taxonomy" id="1630166"/>
    <lineage>
        <taxon>Bacteria</taxon>
        <taxon>Bacillati</taxon>
        <taxon>Actinomycetota</taxon>
        <taxon>Actinomycetes</taxon>
        <taxon>Bifidobacteriales</taxon>
        <taxon>Bifidobacteriaceae</taxon>
        <taxon>Bifidobacterium</taxon>
    </lineage>
</organism>
<evidence type="ECO:0000313" key="5">
    <source>
        <dbReference type="EMBL" id="KAA8829810.1"/>
    </source>
</evidence>
<dbReference type="Gene3D" id="3.40.50.300">
    <property type="entry name" value="P-loop containing nucleotide triphosphate hydrolases"/>
    <property type="match status" value="1"/>
</dbReference>
<dbReference type="GO" id="GO:0005886">
    <property type="term" value="C:plasma membrane"/>
    <property type="evidence" value="ECO:0007669"/>
    <property type="project" value="TreeGrafter"/>
</dbReference>
<dbReference type="GO" id="GO:0022857">
    <property type="term" value="F:transmembrane transporter activity"/>
    <property type="evidence" value="ECO:0007669"/>
    <property type="project" value="TreeGrafter"/>
</dbReference>
<dbReference type="PANTHER" id="PTHR24220:SF86">
    <property type="entry name" value="ABC TRANSPORTER ABCH.1"/>
    <property type="match status" value="1"/>
</dbReference>
<dbReference type="GO" id="GO:0016887">
    <property type="term" value="F:ATP hydrolysis activity"/>
    <property type="evidence" value="ECO:0007669"/>
    <property type="project" value="InterPro"/>
</dbReference>
<sequence length="241" mass="25987">MTETDEINETHDGDVLLCARHISAQVPLPDGSVLPIVKDASLTVRSGQSYAIVGKSGSGKTSLISILGLLNANYHGSLTIDGMDMASLSDSRRAQLRASRIGFVFQNYSLIPQLNVWENVALPMEYAHQGTTRQRKDRAMECLGRVGLADRARNHIRMLSGGEQQRVAIARALACAPQLIICDEPTGALDTGTGDAIMTLLMDLVASGRRTLILVTHDPDIAALCNHRLHMDGGRLTACSE</sequence>
<evidence type="ECO:0000256" key="3">
    <source>
        <dbReference type="ARBA" id="ARBA00022840"/>
    </source>
</evidence>
<keyword evidence="1" id="KW-0813">Transport</keyword>
<dbReference type="InterPro" id="IPR017911">
    <property type="entry name" value="MacB-like_ATP-bd"/>
</dbReference>
<keyword evidence="2" id="KW-0547">Nucleotide-binding</keyword>
<dbReference type="SMART" id="SM00382">
    <property type="entry name" value="AAA"/>
    <property type="match status" value="1"/>
</dbReference>
<evidence type="ECO:0000256" key="2">
    <source>
        <dbReference type="ARBA" id="ARBA00022741"/>
    </source>
</evidence>
<dbReference type="InterPro" id="IPR015854">
    <property type="entry name" value="ABC_transpr_LolD-like"/>
</dbReference>